<feature type="binding site" evidence="11 12">
    <location>
        <position position="124"/>
    </location>
    <ligand>
        <name>Cu cation</name>
        <dbReference type="ChEBI" id="CHEBI:23378"/>
    </ligand>
</feature>
<feature type="binding site" evidence="11 12">
    <location>
        <position position="73"/>
    </location>
    <ligand>
        <name>Cu cation</name>
        <dbReference type="ChEBI" id="CHEBI:23378"/>
    </ligand>
</feature>
<dbReference type="HAMAP" id="MF_00566">
    <property type="entry name" value="Cytb6_f_plastocyanin"/>
    <property type="match status" value="1"/>
</dbReference>
<keyword evidence="7 11" id="KW-0249">Electron transport</keyword>
<dbReference type="GO" id="GO:0005507">
    <property type="term" value="F:copper ion binding"/>
    <property type="evidence" value="ECO:0007669"/>
    <property type="project" value="UniProtKB-UniRule"/>
</dbReference>
<reference evidence="14" key="1">
    <citation type="submission" date="2012-04" db="EMBL/GenBank/DDBJ databases">
        <authorList>
            <person name="Borisov I.G."/>
            <person name="Ivanikova N.V."/>
            <person name="Pinevich A.V."/>
        </authorList>
    </citation>
    <scope>NUCLEOTIDE SEQUENCE</scope>
    <source>
        <strain evidence="14">CALU 1027</strain>
    </source>
</reference>
<dbReference type="PROSITE" id="PS00196">
    <property type="entry name" value="COPPER_BLUE"/>
    <property type="match status" value="1"/>
</dbReference>
<keyword evidence="11" id="KW-0732">Signal</keyword>
<dbReference type="InterPro" id="IPR000923">
    <property type="entry name" value="BlueCu_1"/>
</dbReference>
<comment type="function">
    <text evidence="1 11">Participates in electron transfer between P700 and the cytochrome b6-f complex in photosystem I.</text>
</comment>
<dbReference type="OrthoDB" id="680163at2"/>
<feature type="binding site" evidence="11 12">
    <location>
        <position position="116"/>
    </location>
    <ligand>
        <name>Cu cation</name>
        <dbReference type="ChEBI" id="CHEBI:23378"/>
    </ligand>
</feature>
<dbReference type="InterPro" id="IPR001235">
    <property type="entry name" value="Copper_blue_Plastocyanin"/>
</dbReference>
<keyword evidence="15" id="KW-1185">Reference proteome</keyword>
<evidence type="ECO:0000259" key="13">
    <source>
        <dbReference type="Pfam" id="PF00127"/>
    </source>
</evidence>
<feature type="signal peptide" evidence="11">
    <location>
        <begin position="1"/>
        <end position="34"/>
    </location>
</feature>
<keyword evidence="9 11" id="KW-0793">Thylakoid</keyword>
<name>A0A0M2Q066_PROHO</name>
<comment type="cofactor">
    <cofactor evidence="12">
        <name>Cu(2+)</name>
        <dbReference type="ChEBI" id="CHEBI:29036"/>
    </cofactor>
    <text evidence="12">The crystal structure with reduced Cu(1+) has also been determined.</text>
</comment>
<dbReference type="InterPro" id="IPR008972">
    <property type="entry name" value="Cupredoxin"/>
</dbReference>
<keyword evidence="6 11" id="KW-0479">Metal-binding</keyword>
<comment type="caution">
    <text evidence="14">The sequence shown here is derived from an EMBL/GenBank/DDBJ whole genome shotgun (WGS) entry which is preliminary data.</text>
</comment>
<keyword evidence="8 11" id="KW-0186">Copper</keyword>
<evidence type="ECO:0000256" key="6">
    <source>
        <dbReference type="ARBA" id="ARBA00022723"/>
    </source>
</evidence>
<dbReference type="eggNOG" id="COG3794">
    <property type="taxonomic scope" value="Bacteria"/>
</dbReference>
<proteinExistence type="inferred from homology"/>
<dbReference type="STRING" id="317619.GCA_000332315_01128"/>
<evidence type="ECO:0000313" key="15">
    <source>
        <dbReference type="Proteomes" id="UP000034681"/>
    </source>
</evidence>
<evidence type="ECO:0000256" key="1">
    <source>
        <dbReference type="ARBA" id="ARBA00002820"/>
    </source>
</evidence>
<organism evidence="14 15">
    <name type="scientific">Prochlorothrix hollandica PCC 9006 = CALU 1027</name>
    <dbReference type="NCBI Taxonomy" id="317619"/>
    <lineage>
        <taxon>Bacteria</taxon>
        <taxon>Bacillati</taxon>
        <taxon>Cyanobacteriota</taxon>
        <taxon>Cyanophyceae</taxon>
        <taxon>Prochlorotrichales</taxon>
        <taxon>Prochlorotrichaceae</taxon>
        <taxon>Prochlorothrix</taxon>
    </lineage>
</organism>
<dbReference type="Proteomes" id="UP000034681">
    <property type="component" value="Unassembled WGS sequence"/>
</dbReference>
<evidence type="ECO:0000256" key="5">
    <source>
        <dbReference type="ARBA" id="ARBA00022448"/>
    </source>
</evidence>
<evidence type="ECO:0000256" key="11">
    <source>
        <dbReference type="HAMAP-Rule" id="MF_00566"/>
    </source>
</evidence>
<evidence type="ECO:0000256" key="8">
    <source>
        <dbReference type="ARBA" id="ARBA00023008"/>
    </source>
</evidence>
<evidence type="ECO:0000256" key="10">
    <source>
        <dbReference type="ARBA" id="ARBA00023136"/>
    </source>
</evidence>
<dbReference type="SUPFAM" id="SSF49503">
    <property type="entry name" value="Cupredoxins"/>
    <property type="match status" value="1"/>
</dbReference>
<dbReference type="GO" id="GO:0009055">
    <property type="term" value="F:electron transfer activity"/>
    <property type="evidence" value="ECO:0007669"/>
    <property type="project" value="UniProtKB-UniRule"/>
</dbReference>
<accession>A0A0M2Q066</accession>
<dbReference type="PRINTS" id="PR00156">
    <property type="entry name" value="COPPERBLUE"/>
</dbReference>
<feature type="chain" id="PRO_5008991649" description="Plastocyanin" evidence="11">
    <location>
        <begin position="35"/>
        <end position="131"/>
    </location>
</feature>
<evidence type="ECO:0000256" key="3">
    <source>
        <dbReference type="ARBA" id="ARBA00005338"/>
    </source>
</evidence>
<protein>
    <recommendedName>
        <fullName evidence="4 11">Plastocyanin</fullName>
    </recommendedName>
</protein>
<comment type="similarity">
    <text evidence="3 11">Belongs to the plastocyanin family.</text>
</comment>
<evidence type="ECO:0000256" key="4">
    <source>
        <dbReference type="ARBA" id="ARBA00020130"/>
    </source>
</evidence>
<dbReference type="Gene3D" id="2.60.40.420">
    <property type="entry name" value="Cupredoxins - blue copper proteins"/>
    <property type="match status" value="1"/>
</dbReference>
<dbReference type="GO" id="GO:0031676">
    <property type="term" value="C:plasma membrane-derived thylakoid membrane"/>
    <property type="evidence" value="ECO:0007669"/>
    <property type="project" value="UniProtKB-SubCell"/>
</dbReference>
<dbReference type="PRINTS" id="PR00157">
    <property type="entry name" value="PLASTOCYANIN"/>
</dbReference>
<keyword evidence="5 11" id="KW-0813">Transport</keyword>
<dbReference type="AlphaFoldDB" id="A0A0M2Q066"/>
<evidence type="ECO:0000313" key="14">
    <source>
        <dbReference type="EMBL" id="KKJ00324.1"/>
    </source>
</evidence>
<comment type="subcellular location">
    <subcellularLocation>
        <location evidence="2 11">Cellular thylakoid membrane</location>
        <topology evidence="2 11">Peripheral membrane protein</topology>
        <orientation evidence="2 11">Lumenal side</orientation>
    </subcellularLocation>
</comment>
<dbReference type="InterPro" id="IPR023511">
    <property type="entry name" value="Plastocyanin_cyanobac"/>
</dbReference>
<sequence length="131" mass="13587" precursor="true">MKFFASLSKRFAAVLSLVVLVAGTLLLSAAPASAATVQIKMGTDKYAPLYEPKALSISAGDTVEFVMNKVGPHNVIFDKVPAGESAPALSNTKLAIAPGSFYSVTLGTPGTYSFYCTPHRGAGMVGTITVE</sequence>
<dbReference type="InterPro" id="IPR002387">
    <property type="entry name" value="Plastocyanin"/>
</dbReference>
<dbReference type="PANTHER" id="PTHR34192">
    <property type="entry name" value="PLASTOCYANIN MAJOR ISOFORM, CHLOROPLASTIC-RELATED"/>
    <property type="match status" value="1"/>
</dbReference>
<dbReference type="EMBL" id="AJTX02000004">
    <property type="protein sequence ID" value="KKJ00324.1"/>
    <property type="molecule type" value="Genomic_DNA"/>
</dbReference>
<feature type="domain" description="Blue (type 1) copper" evidence="13">
    <location>
        <begin position="38"/>
        <end position="131"/>
    </location>
</feature>
<dbReference type="Pfam" id="PF00127">
    <property type="entry name" value="Copper-bind"/>
    <property type="match status" value="1"/>
</dbReference>
<dbReference type="PANTHER" id="PTHR34192:SF10">
    <property type="entry name" value="PLASTOCYANIN MAJOR ISOFORM, CHLOROPLASTIC-RELATED"/>
    <property type="match status" value="1"/>
</dbReference>
<evidence type="ECO:0000256" key="12">
    <source>
        <dbReference type="PIRSR" id="PIRSR602387-1"/>
    </source>
</evidence>
<dbReference type="InterPro" id="IPR028871">
    <property type="entry name" value="BlueCu_1_BS"/>
</dbReference>
<dbReference type="CDD" id="cd04219">
    <property type="entry name" value="Plastocyanin"/>
    <property type="match status" value="1"/>
</dbReference>
<gene>
    <name evidence="11" type="primary">petE</name>
    <name evidence="14" type="ORF">PROH_11705</name>
</gene>
<dbReference type="RefSeq" id="WP_016924140.1">
    <property type="nucleotide sequence ID" value="NZ_KB235933.1"/>
</dbReference>
<dbReference type="NCBIfam" id="TIGR02656">
    <property type="entry name" value="cyanin_plasto"/>
    <property type="match status" value="1"/>
</dbReference>
<feature type="binding site" evidence="11 12">
    <location>
        <position position="119"/>
    </location>
    <ligand>
        <name>Cu cation</name>
        <dbReference type="ChEBI" id="CHEBI:23378"/>
    </ligand>
</feature>
<keyword evidence="10 11" id="KW-0472">Membrane</keyword>
<evidence type="ECO:0000256" key="2">
    <source>
        <dbReference type="ARBA" id="ARBA00004526"/>
    </source>
</evidence>
<evidence type="ECO:0000256" key="7">
    <source>
        <dbReference type="ARBA" id="ARBA00022982"/>
    </source>
</evidence>
<evidence type="ECO:0000256" key="9">
    <source>
        <dbReference type="ARBA" id="ARBA00023078"/>
    </source>
</evidence>